<sequence length="261" mass="28053">MTHRHTAAGMWYRTYGHGRRDTYLLVHGWAGDHRFMVPLARHLATGRSRAIVVDMPGHGQSPPPPEGYGVPEMAARLRAFAAELDLCDVTIVGHSLGGVWSLEAAAGDRDRFTGLALLDSAVAGPPGSAEGIAQVAASLRDDTTGQVRESIVRAYFLPRSDPRLVERVVEAMAEPSTEVAYAPIAALAAYVAADADAAALARWDRPLLFVGSNSPYADYARLAQLAPQVSIGQTVGSGHFVQLEVPRQIDAMLDRFLEITD</sequence>
<protein>
    <submittedName>
        <fullName evidence="2">Pimeloyl-ACP methyl ester carboxylesterase</fullName>
    </submittedName>
</protein>
<gene>
    <name evidence="2" type="ORF">GA0070616_5126</name>
</gene>
<accession>A0A1C6T133</accession>
<organism evidence="2 3">
    <name type="scientific">Micromonospora nigra</name>
    <dbReference type="NCBI Taxonomy" id="145857"/>
    <lineage>
        <taxon>Bacteria</taxon>
        <taxon>Bacillati</taxon>
        <taxon>Actinomycetota</taxon>
        <taxon>Actinomycetes</taxon>
        <taxon>Micromonosporales</taxon>
        <taxon>Micromonosporaceae</taxon>
        <taxon>Micromonospora</taxon>
    </lineage>
</organism>
<dbReference type="PANTHER" id="PTHR43798:SF33">
    <property type="entry name" value="HYDROLASE, PUTATIVE (AFU_ORTHOLOGUE AFUA_2G14860)-RELATED"/>
    <property type="match status" value="1"/>
</dbReference>
<dbReference type="EMBL" id="FMHT01000003">
    <property type="protein sequence ID" value="SCL35055.1"/>
    <property type="molecule type" value="Genomic_DNA"/>
</dbReference>
<dbReference type="AlphaFoldDB" id="A0A1C6T133"/>
<dbReference type="Pfam" id="PF12697">
    <property type="entry name" value="Abhydrolase_6"/>
    <property type="match status" value="1"/>
</dbReference>
<name>A0A1C6T133_9ACTN</name>
<dbReference type="InterPro" id="IPR000073">
    <property type="entry name" value="AB_hydrolase_1"/>
</dbReference>
<dbReference type="GO" id="GO:0003824">
    <property type="term" value="F:catalytic activity"/>
    <property type="evidence" value="ECO:0007669"/>
    <property type="project" value="UniProtKB-ARBA"/>
</dbReference>
<reference evidence="2 3" key="1">
    <citation type="submission" date="2016-06" db="EMBL/GenBank/DDBJ databases">
        <authorList>
            <person name="Kjaerup R.B."/>
            <person name="Dalgaard T.S."/>
            <person name="Juul-Madsen H.R."/>
        </authorList>
    </citation>
    <scope>NUCLEOTIDE SEQUENCE [LARGE SCALE GENOMIC DNA]</scope>
    <source>
        <strain evidence="2 3">DSM 43818</strain>
    </source>
</reference>
<evidence type="ECO:0000259" key="1">
    <source>
        <dbReference type="Pfam" id="PF12697"/>
    </source>
</evidence>
<dbReference type="InterPro" id="IPR029058">
    <property type="entry name" value="AB_hydrolase_fold"/>
</dbReference>
<dbReference type="PANTHER" id="PTHR43798">
    <property type="entry name" value="MONOACYLGLYCEROL LIPASE"/>
    <property type="match status" value="1"/>
</dbReference>
<dbReference type="Gene3D" id="3.40.50.1820">
    <property type="entry name" value="alpha/beta hydrolase"/>
    <property type="match status" value="1"/>
</dbReference>
<feature type="domain" description="AB hydrolase-1" evidence="1">
    <location>
        <begin position="24"/>
        <end position="248"/>
    </location>
</feature>
<proteinExistence type="predicted"/>
<dbReference type="RefSeq" id="WP_175440200.1">
    <property type="nucleotide sequence ID" value="NZ_FMHT01000003.1"/>
</dbReference>
<dbReference type="STRING" id="145857.GA0070616_5126"/>
<dbReference type="GO" id="GO:0016020">
    <property type="term" value="C:membrane"/>
    <property type="evidence" value="ECO:0007669"/>
    <property type="project" value="TreeGrafter"/>
</dbReference>
<evidence type="ECO:0000313" key="3">
    <source>
        <dbReference type="Proteomes" id="UP000199699"/>
    </source>
</evidence>
<dbReference type="Proteomes" id="UP000199699">
    <property type="component" value="Unassembled WGS sequence"/>
</dbReference>
<keyword evidence="3" id="KW-1185">Reference proteome</keyword>
<evidence type="ECO:0000313" key="2">
    <source>
        <dbReference type="EMBL" id="SCL35055.1"/>
    </source>
</evidence>
<dbReference type="InterPro" id="IPR050266">
    <property type="entry name" value="AB_hydrolase_sf"/>
</dbReference>
<dbReference type="SUPFAM" id="SSF53474">
    <property type="entry name" value="alpha/beta-Hydrolases"/>
    <property type="match status" value="1"/>
</dbReference>